<gene>
    <name evidence="1" type="ORF">SEML1_0539</name>
</gene>
<evidence type="ECO:0000313" key="2">
    <source>
        <dbReference type="Proteomes" id="UP001177295"/>
    </source>
</evidence>
<evidence type="ECO:0008006" key="3">
    <source>
        <dbReference type="Google" id="ProtNLM"/>
    </source>
</evidence>
<accession>A0ABY8X035</accession>
<sequence length="117" mass="13520">MMDITEPAKVGRRYEVAQERVDMCGSYIASIESHMSDLRTRLDMLNHWITHIGSGYAKARLQVLRDEALHAFATAERHLICAREEFSRAQRMLELLDAELSRQVDNLTIPQPTTHKR</sequence>
<dbReference type="RefSeq" id="WP_376753701.1">
    <property type="nucleotide sequence ID" value="NZ_CP124550.1"/>
</dbReference>
<proteinExistence type="predicted"/>
<evidence type="ECO:0000313" key="1">
    <source>
        <dbReference type="EMBL" id="WIO46158.1"/>
    </source>
</evidence>
<dbReference type="EMBL" id="CP124550">
    <property type="protein sequence ID" value="WIO46158.1"/>
    <property type="molecule type" value="Genomic_DNA"/>
</dbReference>
<dbReference type="Proteomes" id="UP001177295">
    <property type="component" value="Chromosome"/>
</dbReference>
<protein>
    <recommendedName>
        <fullName evidence="3">WXG100 family type VII secretion target</fullName>
    </recommendedName>
</protein>
<organism evidence="1 2">
    <name type="scientific">Candidatus Southlakia epibionticum</name>
    <dbReference type="NCBI Taxonomy" id="3043284"/>
    <lineage>
        <taxon>Bacteria</taxon>
        <taxon>Candidatus Saccharimonadota</taxon>
        <taxon>Candidatus Saccharimonadia</taxon>
        <taxon>Candidatus Saccharimonadales</taxon>
        <taxon>Candidatus Saccharimonadaceae</taxon>
        <taxon>Candidatus Southlakia</taxon>
    </lineage>
</organism>
<keyword evidence="2" id="KW-1185">Reference proteome</keyword>
<name>A0ABY8X035_9BACT</name>
<reference evidence="1 2" key="1">
    <citation type="journal article" date="2023" name="Cell">
        <title>Genetic manipulation of Patescibacteria provides mechanistic insights into microbial dark matter and the epibiotic lifestyle.</title>
        <authorList>
            <person name="Wang Y."/>
            <person name="Gallagher L.A."/>
            <person name="Andrade P.A."/>
            <person name="Liu A."/>
            <person name="Humphreys I.R."/>
            <person name="Turkarslan S."/>
            <person name="Cutler K.J."/>
            <person name="Arrieta-Ortiz M.L."/>
            <person name="Li Y."/>
            <person name="Radey M.C."/>
            <person name="McLean J.S."/>
            <person name="Cong Q."/>
            <person name="Baker D."/>
            <person name="Baliga N.S."/>
            <person name="Peterson S.B."/>
            <person name="Mougous J.D."/>
        </authorList>
    </citation>
    <scope>NUCLEOTIDE SEQUENCE [LARGE SCALE GENOMIC DNA]</scope>
    <source>
        <strain evidence="1 2">ML1</strain>
    </source>
</reference>